<accession>A0A553HR63</accession>
<evidence type="ECO:0008006" key="3">
    <source>
        <dbReference type="Google" id="ProtNLM"/>
    </source>
</evidence>
<organism evidence="1 2">
    <name type="scientific">Xylaria flabelliformis</name>
    <dbReference type="NCBI Taxonomy" id="2512241"/>
    <lineage>
        <taxon>Eukaryota</taxon>
        <taxon>Fungi</taxon>
        <taxon>Dikarya</taxon>
        <taxon>Ascomycota</taxon>
        <taxon>Pezizomycotina</taxon>
        <taxon>Sordariomycetes</taxon>
        <taxon>Xylariomycetidae</taxon>
        <taxon>Xylariales</taxon>
        <taxon>Xylariaceae</taxon>
        <taxon>Xylaria</taxon>
    </lineage>
</organism>
<keyword evidence="2" id="KW-1185">Reference proteome</keyword>
<gene>
    <name evidence="1" type="ORF">FHL15_008618</name>
</gene>
<name>A0A553HR63_9PEZI</name>
<dbReference type="EMBL" id="VFLP01000055">
    <property type="protein sequence ID" value="TRX90449.1"/>
    <property type="molecule type" value="Genomic_DNA"/>
</dbReference>
<dbReference type="OrthoDB" id="5245408at2759"/>
<evidence type="ECO:0000313" key="1">
    <source>
        <dbReference type="EMBL" id="TRX90449.1"/>
    </source>
</evidence>
<evidence type="ECO:0000313" key="2">
    <source>
        <dbReference type="Proteomes" id="UP000319160"/>
    </source>
</evidence>
<proteinExistence type="predicted"/>
<protein>
    <recommendedName>
        <fullName evidence="3">F-box domain-containing protein</fullName>
    </recommendedName>
</protein>
<reference evidence="2" key="1">
    <citation type="submission" date="2019-06" db="EMBL/GenBank/DDBJ databases">
        <title>Draft genome sequence of the griseofulvin-producing fungus Xylaria cubensis strain G536.</title>
        <authorList>
            <person name="Mead M.E."/>
            <person name="Raja H.A."/>
            <person name="Steenwyk J.L."/>
            <person name="Knowles S.L."/>
            <person name="Oberlies N.H."/>
            <person name="Rokas A."/>
        </authorList>
    </citation>
    <scope>NUCLEOTIDE SEQUENCE [LARGE SCALE GENOMIC DNA]</scope>
    <source>
        <strain evidence="2">G536</strain>
    </source>
</reference>
<sequence length="196" mass="22249">MFSVPVINKRVGAGLCPQPNFQEFQLRLLKGRKNLLLDLPPELRNIIYELAIGKGCEPTHRIPVTLWRTPSLAQVNRQLRNEVIPVYFGRDGGFKLLLRYQSCMAGGKTELRIGNDETDWDDRIRAAGAFEAVIRGIGSALYPAFEMDRLLYIDLYLLAKHAKLANRWIQLSYENCLMLIVEESSTCMIHSAGDLI</sequence>
<dbReference type="AlphaFoldDB" id="A0A553HR63"/>
<comment type="caution">
    <text evidence="1">The sequence shown here is derived from an EMBL/GenBank/DDBJ whole genome shotgun (WGS) entry which is preliminary data.</text>
</comment>
<dbReference type="Proteomes" id="UP000319160">
    <property type="component" value="Unassembled WGS sequence"/>
</dbReference>